<evidence type="ECO:0000256" key="1">
    <source>
        <dbReference type="SAM" id="MobiDB-lite"/>
    </source>
</evidence>
<name>A0ABZ1B263_9ACTN</name>
<organism evidence="2 3">
    <name type="scientific">Blastococcus brunescens</name>
    <dbReference type="NCBI Taxonomy" id="1564165"/>
    <lineage>
        <taxon>Bacteria</taxon>
        <taxon>Bacillati</taxon>
        <taxon>Actinomycetota</taxon>
        <taxon>Actinomycetes</taxon>
        <taxon>Geodermatophilales</taxon>
        <taxon>Geodermatophilaceae</taxon>
        <taxon>Blastococcus</taxon>
    </lineage>
</organism>
<accession>A0ABZ1B263</accession>
<evidence type="ECO:0000313" key="3">
    <source>
        <dbReference type="Proteomes" id="UP001324287"/>
    </source>
</evidence>
<feature type="compositionally biased region" description="Low complexity" evidence="1">
    <location>
        <begin position="151"/>
        <end position="160"/>
    </location>
</feature>
<gene>
    <name evidence="2" type="ORF">U6N30_03950</name>
</gene>
<feature type="region of interest" description="Disordered" evidence="1">
    <location>
        <begin position="140"/>
        <end position="163"/>
    </location>
</feature>
<reference evidence="2 3" key="1">
    <citation type="submission" date="2023-12" db="EMBL/GenBank/DDBJ databases">
        <title>Blastococcus brunescens sp. nov., an actonobacterium isolated from sandstone collected in sahara desert.</title>
        <authorList>
            <person name="Gtari M."/>
            <person name="Ghodhbane F."/>
        </authorList>
    </citation>
    <scope>NUCLEOTIDE SEQUENCE [LARGE SCALE GENOMIC DNA]</scope>
    <source>
        <strain evidence="2 3">BMG 8361</strain>
    </source>
</reference>
<dbReference type="EMBL" id="CP141261">
    <property type="protein sequence ID" value="WRL64899.1"/>
    <property type="molecule type" value="Genomic_DNA"/>
</dbReference>
<sequence length="194" mass="19694">MPTGHGAESARKASAPTRSAGRPCDPEEEIAPARENTGGRTNTRAMPVPTAPAVERSTAPSPTERTATSPAAPPCSPSTRRTAGSFGCTPPGTAVSVRAASAHTPASTALSARHQPVTTTVFAARRRVRRGAAARITSTMPEANSVVTARTPSTTSTSCPNPKPVRAAWTAMSARAAEAVLAAASHPAPPTASR</sequence>
<feature type="compositionally biased region" description="Polar residues" evidence="1">
    <location>
        <begin position="140"/>
        <end position="150"/>
    </location>
</feature>
<dbReference type="Proteomes" id="UP001324287">
    <property type="component" value="Chromosome"/>
</dbReference>
<evidence type="ECO:0000313" key="2">
    <source>
        <dbReference type="EMBL" id="WRL64899.1"/>
    </source>
</evidence>
<keyword evidence="3" id="KW-1185">Reference proteome</keyword>
<protein>
    <submittedName>
        <fullName evidence="2">Uncharacterized protein</fullName>
    </submittedName>
</protein>
<proteinExistence type="predicted"/>
<feature type="region of interest" description="Disordered" evidence="1">
    <location>
        <begin position="1"/>
        <end position="93"/>
    </location>
</feature>